<name>A0AAV7K2T1_9METZ</name>
<dbReference type="GO" id="GO:0031461">
    <property type="term" value="C:cullin-RING ubiquitin ligase complex"/>
    <property type="evidence" value="ECO:0007669"/>
    <property type="project" value="TreeGrafter"/>
</dbReference>
<dbReference type="GO" id="GO:0031625">
    <property type="term" value="F:ubiquitin protein ligase binding"/>
    <property type="evidence" value="ECO:0007669"/>
    <property type="project" value="TreeGrafter"/>
</dbReference>
<evidence type="ECO:0000313" key="2">
    <source>
        <dbReference type="Proteomes" id="UP001165289"/>
    </source>
</evidence>
<dbReference type="GO" id="GO:0032436">
    <property type="term" value="P:positive regulation of proteasomal ubiquitin-dependent protein catabolic process"/>
    <property type="evidence" value="ECO:0007669"/>
    <property type="project" value="TreeGrafter"/>
</dbReference>
<comment type="caution">
    <text evidence="1">The sequence shown here is derived from an EMBL/GenBank/DDBJ whole genome shotgun (WGS) entry which is preliminary data.</text>
</comment>
<dbReference type="GO" id="GO:0005634">
    <property type="term" value="C:nucleus"/>
    <property type="evidence" value="ECO:0007669"/>
    <property type="project" value="TreeGrafter"/>
</dbReference>
<evidence type="ECO:0000313" key="1">
    <source>
        <dbReference type="EMBL" id="KAI6655552.1"/>
    </source>
</evidence>
<sequence length="514" mass="61084">MSINWNRKKYFNLFNKLTLRTFLHPNPHTISYMYQNLLPKKTINNVSMEAGHLRKFTPDGKLLITFSRNQSEIVVYEYLGVGRGKSERATADKIFKDIFRKRFSVQIGRDFSFVPQCCLFTKDSKFLIAGGFKKEYLKHYNPDPRLDHNDNLVFFGTLHYIETYRIMLINLSTGLRADKVDFPRDMLLLSTIHGLSVSVNAYKVAILSMAKQNIHLFDISEERGGQLLPSDILGQFLVQAEYELFFTHPDISSRPLLPKNYPHLLTQMKQKIMRFLFVKSNEEPEPLKRMHKLLRFYFHFETVRKMKIWKIQLLDPFRLFIRYSHERVIYKRQDQGPKYNMWVFYDLRTNSVYRVFADMLDNLDELMTYYEENRALLEGSPMRDNIYAMEIHRQYKQGLVTARNGGPKEAIIRTLSQLPFSCQAVHESPFLNRMIFRYNDKFVPVIDRPWSEVFEHPIGFFHQHQHALAFQPRLRPHDNPAREMVAFTYHPIDPFIISVQRGDVNFYINFHMIM</sequence>
<dbReference type="PANTHER" id="PTHR13374">
    <property type="entry name" value="DET1 HOMOLOG DE-ETIOLATED-1 HOMOLOG"/>
    <property type="match status" value="1"/>
</dbReference>
<gene>
    <name evidence="1" type="ORF">LOD99_2051</name>
</gene>
<dbReference type="SUPFAM" id="SSF82171">
    <property type="entry name" value="DPP6 N-terminal domain-like"/>
    <property type="match status" value="1"/>
</dbReference>
<dbReference type="EMBL" id="JAKMXF010000188">
    <property type="protein sequence ID" value="KAI6655552.1"/>
    <property type="molecule type" value="Genomic_DNA"/>
</dbReference>
<protein>
    <submittedName>
        <fullName evidence="1">DET1 protein</fullName>
    </submittedName>
</protein>
<accession>A0AAV7K2T1</accession>
<proteinExistence type="predicted"/>
<keyword evidence="2" id="KW-1185">Reference proteome</keyword>
<dbReference type="AlphaFoldDB" id="A0AAV7K2T1"/>
<dbReference type="InterPro" id="IPR019138">
    <property type="entry name" value="De-etiolated_protein_1_Det1"/>
</dbReference>
<dbReference type="PANTHER" id="PTHR13374:SF3">
    <property type="entry name" value="DET1 HOMOLOG"/>
    <property type="match status" value="1"/>
</dbReference>
<dbReference type="Pfam" id="PF09737">
    <property type="entry name" value="Det1"/>
    <property type="match status" value="1"/>
</dbReference>
<dbReference type="GO" id="GO:0016567">
    <property type="term" value="P:protein ubiquitination"/>
    <property type="evidence" value="ECO:0007669"/>
    <property type="project" value="TreeGrafter"/>
</dbReference>
<organism evidence="1 2">
    <name type="scientific">Oopsacas minuta</name>
    <dbReference type="NCBI Taxonomy" id="111878"/>
    <lineage>
        <taxon>Eukaryota</taxon>
        <taxon>Metazoa</taxon>
        <taxon>Porifera</taxon>
        <taxon>Hexactinellida</taxon>
        <taxon>Hexasterophora</taxon>
        <taxon>Lyssacinosida</taxon>
        <taxon>Leucopsacidae</taxon>
        <taxon>Oopsacas</taxon>
    </lineage>
</organism>
<reference evidence="1 2" key="1">
    <citation type="journal article" date="2023" name="BMC Biol.">
        <title>The compact genome of the sponge Oopsacas minuta (Hexactinellida) is lacking key metazoan core genes.</title>
        <authorList>
            <person name="Santini S."/>
            <person name="Schenkelaars Q."/>
            <person name="Jourda C."/>
            <person name="Duchesne M."/>
            <person name="Belahbib H."/>
            <person name="Rocher C."/>
            <person name="Selva M."/>
            <person name="Riesgo A."/>
            <person name="Vervoort M."/>
            <person name="Leys S.P."/>
            <person name="Kodjabachian L."/>
            <person name="Le Bivic A."/>
            <person name="Borchiellini C."/>
            <person name="Claverie J.M."/>
            <person name="Renard E."/>
        </authorList>
    </citation>
    <scope>NUCLEOTIDE SEQUENCE [LARGE SCALE GENOMIC DNA]</scope>
    <source>
        <strain evidence="1">SPO-2</strain>
    </source>
</reference>
<dbReference type="GO" id="GO:1990756">
    <property type="term" value="F:ubiquitin-like ligase-substrate adaptor activity"/>
    <property type="evidence" value="ECO:0007669"/>
    <property type="project" value="TreeGrafter"/>
</dbReference>
<dbReference type="Proteomes" id="UP001165289">
    <property type="component" value="Unassembled WGS sequence"/>
</dbReference>